<protein>
    <submittedName>
        <fullName evidence="1">Unannotated protein</fullName>
    </submittedName>
</protein>
<accession>A0A6J7HJN8</accession>
<dbReference type="AlphaFoldDB" id="A0A6J7HJN8"/>
<dbReference type="AntiFam" id="ANF00280">
    <property type="entry name" value="Spurious ORF (shadow ORF of PyrG)"/>
</dbReference>
<gene>
    <name evidence="1" type="ORF">UFOPK3576_01611</name>
</gene>
<dbReference type="EMBL" id="CAFBMO010000108">
    <property type="protein sequence ID" value="CAB4919752.1"/>
    <property type="molecule type" value="Genomic_DNA"/>
</dbReference>
<reference evidence="1" key="1">
    <citation type="submission" date="2020-05" db="EMBL/GenBank/DDBJ databases">
        <authorList>
            <person name="Chiriac C."/>
            <person name="Salcher M."/>
            <person name="Ghai R."/>
            <person name="Kavagutti S V."/>
        </authorList>
    </citation>
    <scope>NUCLEOTIDE SEQUENCE</scope>
</reference>
<organism evidence="1">
    <name type="scientific">freshwater metagenome</name>
    <dbReference type="NCBI Taxonomy" id="449393"/>
    <lineage>
        <taxon>unclassified sequences</taxon>
        <taxon>metagenomes</taxon>
        <taxon>ecological metagenomes</taxon>
    </lineage>
</organism>
<name>A0A6J7HJN8_9ZZZZ</name>
<sequence length="79" mass="8908">MTDSFVSSYISSAIITCNPMDIDFGAVMEAAGTKRFGYREVRVWKVDVLTNQTNVDFMRWAMNVLKKCIPAGPVNITER</sequence>
<proteinExistence type="predicted"/>
<evidence type="ECO:0000313" key="1">
    <source>
        <dbReference type="EMBL" id="CAB4919752.1"/>
    </source>
</evidence>